<feature type="region of interest" description="Disordered" evidence="1">
    <location>
        <begin position="563"/>
        <end position="588"/>
    </location>
</feature>
<dbReference type="Gene3D" id="3.30.70.1440">
    <property type="entry name" value="Multidrug efflux transporter AcrB pore domain"/>
    <property type="match status" value="2"/>
</dbReference>
<evidence type="ECO:0000313" key="3">
    <source>
        <dbReference type="EMBL" id="MDG3007359.1"/>
    </source>
</evidence>
<evidence type="ECO:0000256" key="2">
    <source>
        <dbReference type="SAM" id="Phobius"/>
    </source>
</evidence>
<evidence type="ECO:0000256" key="1">
    <source>
        <dbReference type="SAM" id="MobiDB-lite"/>
    </source>
</evidence>
<feature type="transmembrane region" description="Helical" evidence="2">
    <location>
        <begin position="517"/>
        <end position="537"/>
    </location>
</feature>
<dbReference type="Gene3D" id="1.20.1640.10">
    <property type="entry name" value="Multidrug efflux transporter AcrB transmembrane domain"/>
    <property type="match status" value="3"/>
</dbReference>
<reference evidence="3 4" key="1">
    <citation type="submission" date="2023-03" db="EMBL/GenBank/DDBJ databases">
        <title>Paludisphaera mucosa sp. nov. a novel planctomycete from northern fen.</title>
        <authorList>
            <person name="Ivanova A."/>
        </authorList>
    </citation>
    <scope>NUCLEOTIDE SEQUENCE [LARGE SCALE GENOMIC DNA]</scope>
    <source>
        <strain evidence="3 4">Pla2</strain>
    </source>
</reference>
<dbReference type="SUPFAM" id="SSF82693">
    <property type="entry name" value="Multidrug efflux transporter AcrB pore domain, PN1, PN2, PC1 and PC2 subdomains"/>
    <property type="match status" value="1"/>
</dbReference>
<dbReference type="RefSeq" id="WP_277863640.1">
    <property type="nucleotide sequence ID" value="NZ_JARRAG010000002.1"/>
</dbReference>
<dbReference type="EMBL" id="JARRAG010000002">
    <property type="protein sequence ID" value="MDG3007359.1"/>
    <property type="molecule type" value="Genomic_DNA"/>
</dbReference>
<keyword evidence="2" id="KW-1133">Transmembrane helix</keyword>
<dbReference type="SUPFAM" id="SSF82866">
    <property type="entry name" value="Multidrug efflux transporter AcrB transmembrane domain"/>
    <property type="match status" value="2"/>
</dbReference>
<feature type="transmembrane region" description="Helical" evidence="2">
    <location>
        <begin position="82"/>
        <end position="99"/>
    </location>
</feature>
<dbReference type="InterPro" id="IPR001036">
    <property type="entry name" value="Acrflvin-R"/>
</dbReference>
<feature type="compositionally biased region" description="Basic and acidic residues" evidence="1">
    <location>
        <begin position="579"/>
        <end position="588"/>
    </location>
</feature>
<gene>
    <name evidence="3" type="ORF">PZE19_26655</name>
</gene>
<keyword evidence="2" id="KW-0812">Transmembrane</keyword>
<dbReference type="Gene3D" id="3.30.70.1430">
    <property type="entry name" value="Multidrug efflux transporter AcrB pore domain"/>
    <property type="match status" value="1"/>
</dbReference>
<feature type="transmembrane region" description="Helical" evidence="2">
    <location>
        <begin position="492"/>
        <end position="511"/>
    </location>
</feature>
<dbReference type="SUPFAM" id="SSF82714">
    <property type="entry name" value="Multidrug efflux transporter AcrB TolC docking domain, DN and DC subdomains"/>
    <property type="match status" value="1"/>
</dbReference>
<keyword evidence="2" id="KW-0472">Membrane</keyword>
<dbReference type="Proteomes" id="UP001216907">
    <property type="component" value="Unassembled WGS sequence"/>
</dbReference>
<protein>
    <submittedName>
        <fullName evidence="3">Efflux RND transporter permease subunit</fullName>
    </submittedName>
</protein>
<accession>A0ABT6FII9</accession>
<evidence type="ECO:0000313" key="4">
    <source>
        <dbReference type="Proteomes" id="UP001216907"/>
    </source>
</evidence>
<dbReference type="Gene3D" id="3.30.2090.10">
    <property type="entry name" value="Multidrug efflux transporter AcrB TolC docking domain, DN and DC subdomains"/>
    <property type="match status" value="1"/>
</dbReference>
<dbReference type="Pfam" id="PF00873">
    <property type="entry name" value="ACR_tran"/>
    <property type="match status" value="2"/>
</dbReference>
<proteinExistence type="predicted"/>
<name>A0ABT6FII9_9BACT</name>
<organism evidence="3 4">
    <name type="scientific">Paludisphaera mucosa</name>
    <dbReference type="NCBI Taxonomy" id="3030827"/>
    <lineage>
        <taxon>Bacteria</taxon>
        <taxon>Pseudomonadati</taxon>
        <taxon>Planctomycetota</taxon>
        <taxon>Planctomycetia</taxon>
        <taxon>Isosphaerales</taxon>
        <taxon>Isosphaeraceae</taxon>
        <taxon>Paludisphaera</taxon>
    </lineage>
</organism>
<keyword evidence="4" id="KW-1185">Reference proteome</keyword>
<feature type="transmembrane region" description="Helical" evidence="2">
    <location>
        <begin position="26"/>
        <end position="47"/>
    </location>
</feature>
<sequence length="588" mass="63935">MVCAMLPLFTMTGPEGQIFAPMADTYAFALAGAFFLAGTLSPVLCLLLFRRLKPSRENFLVRGIKAAYLWQLGFVLRHRGLALASFAALVVATAGWAVPRLGREFRPELDEGHMWIRSIFPINISLGEVSDKAKLARSIMRKYPEVELVAAQLGGPDGGTDPTSFYSAEFFVPLKPGEEWPAVKEQVGWRRWFSAKRPRTKPELVSERSAELSRTIIGVNWNFSQQIRDNVMEVLSGVQGENSVKIIGPDLDELEKTAARVEATLSEVRGLTDVGVYRIKGQSNLEFPIDREKCALWDVSVQAVEDVIQTAVAGKPFTQMIEGEKSFDVTLRWPERLRQSDTAILDIPVDVTGHKVSGGLASAAQGTTLTGPSRSVASIGTSGDMPAFAGSSLSAGVSDFGDAPWRRLGDLVTPTDSHGDPDPAASFIHPGASMIYREEGNRMIAVKFGVRGRDLAGAVAEAQARVGPLVEALYRVEWSGDFRQMEQAERRMGLVIAVAFALIVVLLYLAFGSLLDACVIFANVAAVSLGGVWALLLTGTHFNNLGRDRVHLRPRRGRHERPAAGLLVQRHASPGGPADPRRDAPALQ</sequence>
<dbReference type="PANTHER" id="PTHR32063:SF12">
    <property type="entry name" value="CATION EFFLUX SYSTEM PROTEIN"/>
    <property type="match status" value="1"/>
</dbReference>
<dbReference type="InterPro" id="IPR027463">
    <property type="entry name" value="AcrB_DN_DC_subdom"/>
</dbReference>
<dbReference type="PANTHER" id="PTHR32063">
    <property type="match status" value="1"/>
</dbReference>
<dbReference type="PRINTS" id="PR00702">
    <property type="entry name" value="ACRIFLAVINRP"/>
</dbReference>
<comment type="caution">
    <text evidence="3">The sequence shown here is derived from an EMBL/GenBank/DDBJ whole genome shotgun (WGS) entry which is preliminary data.</text>
</comment>